<dbReference type="Ensembl" id="ENSACDT00005003860.1">
    <property type="protein sequence ID" value="ENSACDP00005003204.1"/>
    <property type="gene ID" value="ENSACDG00005002294.1"/>
</dbReference>
<keyword evidence="1" id="KW-0339">Growth factor</keyword>
<dbReference type="InterPro" id="IPR009079">
    <property type="entry name" value="4_helix_cytokine-like_core"/>
</dbReference>
<gene>
    <name evidence="1" type="primary">IL12A</name>
</gene>
<proteinExistence type="inferred from homology"/>
<dbReference type="GO" id="GO:0005143">
    <property type="term" value="F:interleukin-12 receptor binding"/>
    <property type="evidence" value="ECO:0007669"/>
    <property type="project" value="InterPro"/>
</dbReference>
<comment type="subcellular location">
    <subcellularLocation>
        <location evidence="1">Secreted</location>
    </subcellularLocation>
</comment>
<protein>
    <recommendedName>
        <fullName evidence="1">Interleukin-12 subunit alpha</fullName>
        <shortName evidence="1">IL-12A</shortName>
    </recommendedName>
</protein>
<organism evidence="2 3">
    <name type="scientific">Anser cygnoides</name>
    <name type="common">Swan goose</name>
    <dbReference type="NCBI Taxonomy" id="8845"/>
    <lineage>
        <taxon>Eukaryota</taxon>
        <taxon>Metazoa</taxon>
        <taxon>Chordata</taxon>
        <taxon>Craniata</taxon>
        <taxon>Vertebrata</taxon>
        <taxon>Euteleostomi</taxon>
        <taxon>Archelosauria</taxon>
        <taxon>Archosauria</taxon>
        <taxon>Dinosauria</taxon>
        <taxon>Saurischia</taxon>
        <taxon>Theropoda</taxon>
        <taxon>Coelurosauria</taxon>
        <taxon>Aves</taxon>
        <taxon>Neognathae</taxon>
        <taxon>Galloanserae</taxon>
        <taxon>Anseriformes</taxon>
        <taxon>Anatidae</taxon>
        <taxon>Anserinae</taxon>
        <taxon>Anser</taxon>
    </lineage>
</organism>
<sequence length="197" mass="21721">MAGCSVEVPSWEDALSQLPASLSNRSSCLSQLRLSQRGGSQLHRSQFGTWFFSDAATQLALGVPEHGTLGFECTLEEVDLEDITKDKINTIKACTSEDPRTGNCPVLESSTFDKRKCLRGIYEDLKAYRAELSDQKVLTSIDEMMKALQPGSPGALQPPPSAALTSFKDRMRLCGVLHAFRIRTVTIDRMMNYLSAL</sequence>
<name>A0A8B9D9F9_ANSCY</name>
<evidence type="ECO:0000313" key="3">
    <source>
        <dbReference type="Proteomes" id="UP000694521"/>
    </source>
</evidence>
<keyword evidence="1" id="KW-1015">Disulfide bond</keyword>
<evidence type="ECO:0000256" key="1">
    <source>
        <dbReference type="RuleBase" id="RU363133"/>
    </source>
</evidence>
<dbReference type="Pfam" id="PF03039">
    <property type="entry name" value="IL12"/>
    <property type="match status" value="1"/>
</dbReference>
<dbReference type="Proteomes" id="UP000694521">
    <property type="component" value="Unplaced"/>
</dbReference>
<dbReference type="GO" id="GO:0006955">
    <property type="term" value="P:immune response"/>
    <property type="evidence" value="ECO:0007669"/>
    <property type="project" value="InterPro"/>
</dbReference>
<dbReference type="InterPro" id="IPR004281">
    <property type="entry name" value="IL-12_alpha"/>
</dbReference>
<accession>A0A8B9D9F9</accession>
<comment type="similarity">
    <text evidence="1">Belongs to the IL-6 superfamily.</text>
</comment>
<dbReference type="GO" id="GO:0005125">
    <property type="term" value="F:cytokine activity"/>
    <property type="evidence" value="ECO:0007669"/>
    <property type="project" value="UniProtKB-KW"/>
</dbReference>
<dbReference type="GO" id="GO:0005615">
    <property type="term" value="C:extracellular space"/>
    <property type="evidence" value="ECO:0007669"/>
    <property type="project" value="UniProtKB-KW"/>
</dbReference>
<dbReference type="Gene3D" id="1.20.1250.10">
    <property type="match status" value="1"/>
</dbReference>
<comment type="subunit">
    <text evidence="1">Heterodimer with IL12B; disulfide-linked. The heterodimer is known as interleukin IL-12.</text>
</comment>
<reference evidence="2" key="1">
    <citation type="submission" date="2025-08" db="UniProtKB">
        <authorList>
            <consortium name="Ensembl"/>
        </authorList>
    </citation>
    <scope>IDENTIFICATION</scope>
</reference>
<reference evidence="2" key="2">
    <citation type="submission" date="2025-09" db="UniProtKB">
        <authorList>
            <consortium name="Ensembl"/>
        </authorList>
    </citation>
    <scope>IDENTIFICATION</scope>
</reference>
<evidence type="ECO:0000313" key="2">
    <source>
        <dbReference type="Ensembl" id="ENSACDP00005003204.1"/>
    </source>
</evidence>
<dbReference type="SUPFAM" id="SSF47266">
    <property type="entry name" value="4-helical cytokines"/>
    <property type="match status" value="1"/>
</dbReference>
<keyword evidence="1" id="KW-0964">Secreted</keyword>
<keyword evidence="1" id="KW-0202">Cytokine</keyword>
<dbReference type="GO" id="GO:0008083">
    <property type="term" value="F:growth factor activity"/>
    <property type="evidence" value="ECO:0007669"/>
    <property type="project" value="UniProtKB-KW"/>
</dbReference>
<keyword evidence="3" id="KW-1185">Reference proteome</keyword>
<dbReference type="AlphaFoldDB" id="A0A8B9D9F9"/>